<dbReference type="SUPFAM" id="SSF82171">
    <property type="entry name" value="DPP6 N-terminal domain-like"/>
    <property type="match status" value="1"/>
</dbReference>
<keyword evidence="1" id="KW-0472">Membrane</keyword>
<reference evidence="2 3" key="1">
    <citation type="submission" date="2020-08" db="EMBL/GenBank/DDBJ databases">
        <title>Functional genomics of gut bacteria from endangered species of beetles.</title>
        <authorList>
            <person name="Carlos-Shanley C."/>
        </authorList>
    </citation>
    <scope>NUCLEOTIDE SEQUENCE [LARGE SCALE GENOMIC DNA]</scope>
    <source>
        <strain evidence="2 3">S00068</strain>
    </source>
</reference>
<evidence type="ECO:0000256" key="1">
    <source>
        <dbReference type="SAM" id="Phobius"/>
    </source>
</evidence>
<organism evidence="2 3">
    <name type="scientific">Chryseobacterium sediminis</name>
    <dbReference type="NCBI Taxonomy" id="1679494"/>
    <lineage>
        <taxon>Bacteria</taxon>
        <taxon>Pseudomonadati</taxon>
        <taxon>Bacteroidota</taxon>
        <taxon>Flavobacteriia</taxon>
        <taxon>Flavobacteriales</taxon>
        <taxon>Weeksellaceae</taxon>
        <taxon>Chryseobacterium group</taxon>
        <taxon>Chryseobacterium</taxon>
    </lineage>
</organism>
<proteinExistence type="predicted"/>
<protein>
    <recommendedName>
        <fullName evidence="4">6-bladed beta-propeller</fullName>
    </recommendedName>
</protein>
<dbReference type="RefSeq" id="WP_184553033.1">
    <property type="nucleotide sequence ID" value="NZ_JACHKS010000001.1"/>
</dbReference>
<evidence type="ECO:0000313" key="2">
    <source>
        <dbReference type="EMBL" id="MBB6329765.1"/>
    </source>
</evidence>
<evidence type="ECO:0000313" key="3">
    <source>
        <dbReference type="Proteomes" id="UP000587367"/>
    </source>
</evidence>
<feature type="transmembrane region" description="Helical" evidence="1">
    <location>
        <begin position="6"/>
        <end position="24"/>
    </location>
</feature>
<dbReference type="Proteomes" id="UP000587367">
    <property type="component" value="Unassembled WGS sequence"/>
</dbReference>
<dbReference type="EMBL" id="JACHKS010000001">
    <property type="protein sequence ID" value="MBB6329765.1"/>
    <property type="molecule type" value="Genomic_DNA"/>
</dbReference>
<name>A0ABR6PVN3_9FLAO</name>
<sequence>MKQKIFSIILIILFSFIIVGVLFYHSLGKEQKIEFLGSRNVVNLKQVETINLKDNYAELKFFNDDMFLVSWEPNNQGRLFKYNTQKKDVEVYQDFNKYNKKDEKNIIGEYYIKNINDSITYFYKNNASNSFRSIYNNNLLYDKEFKIMIQRIFFRDNENSIVTTWNTTSFKPEYYKYNIKEGKSSQIAFDYNLIKDIKFPGVALDGIFSSNNNQIFLTSYAQNIVFLFDNNLNYTGHFNLNYKNPKFNILRTEANKVPVIDPNNRLPNISVDVDDEFYYVLTNEKGVREGAGIYFIDRYNLKDKKYDKSLKIEVNDHDLSPKEIKVHNNKLYVLTKKNITIYEKDRF</sequence>
<accession>A0ABR6PVN3</accession>
<keyword evidence="3" id="KW-1185">Reference proteome</keyword>
<comment type="caution">
    <text evidence="2">The sequence shown here is derived from an EMBL/GenBank/DDBJ whole genome shotgun (WGS) entry which is preliminary data.</text>
</comment>
<keyword evidence="1" id="KW-0812">Transmembrane</keyword>
<evidence type="ECO:0008006" key="4">
    <source>
        <dbReference type="Google" id="ProtNLM"/>
    </source>
</evidence>
<keyword evidence="1" id="KW-1133">Transmembrane helix</keyword>
<gene>
    <name evidence="2" type="ORF">HNP24_000715</name>
</gene>